<dbReference type="Proteomes" id="UP000735302">
    <property type="component" value="Unassembled WGS sequence"/>
</dbReference>
<evidence type="ECO:0000313" key="3">
    <source>
        <dbReference type="Proteomes" id="UP000735302"/>
    </source>
</evidence>
<reference evidence="2 3" key="1">
    <citation type="journal article" date="2021" name="Elife">
        <title>Chloroplast acquisition without the gene transfer in kleptoplastic sea slugs, Plakobranchus ocellatus.</title>
        <authorList>
            <person name="Maeda T."/>
            <person name="Takahashi S."/>
            <person name="Yoshida T."/>
            <person name="Shimamura S."/>
            <person name="Takaki Y."/>
            <person name="Nagai Y."/>
            <person name="Toyoda A."/>
            <person name="Suzuki Y."/>
            <person name="Arimoto A."/>
            <person name="Ishii H."/>
            <person name="Satoh N."/>
            <person name="Nishiyama T."/>
            <person name="Hasebe M."/>
            <person name="Maruyama T."/>
            <person name="Minagawa J."/>
            <person name="Obokata J."/>
            <person name="Shigenobu S."/>
        </authorList>
    </citation>
    <scope>NUCLEOTIDE SEQUENCE [LARGE SCALE GENOMIC DNA]</scope>
</reference>
<feature type="signal peptide" evidence="1">
    <location>
        <begin position="1"/>
        <end position="22"/>
    </location>
</feature>
<protein>
    <submittedName>
        <fullName evidence="2">Uncharacterized protein</fullName>
    </submittedName>
</protein>
<comment type="caution">
    <text evidence="2">The sequence shown here is derived from an EMBL/GenBank/DDBJ whole genome shotgun (WGS) entry which is preliminary data.</text>
</comment>
<keyword evidence="3" id="KW-1185">Reference proteome</keyword>
<name>A0AAV4CZ51_9GAST</name>
<feature type="chain" id="PRO_5043741465" evidence="1">
    <location>
        <begin position="23"/>
        <end position="147"/>
    </location>
</feature>
<accession>A0AAV4CZ51</accession>
<gene>
    <name evidence="2" type="ORF">PoB_006355500</name>
</gene>
<proteinExistence type="predicted"/>
<dbReference type="AlphaFoldDB" id="A0AAV4CZ51"/>
<evidence type="ECO:0000256" key="1">
    <source>
        <dbReference type="SAM" id="SignalP"/>
    </source>
</evidence>
<keyword evidence="1" id="KW-0732">Signal</keyword>
<evidence type="ECO:0000313" key="2">
    <source>
        <dbReference type="EMBL" id="GFO37050.1"/>
    </source>
</evidence>
<feature type="non-terminal residue" evidence="2">
    <location>
        <position position="147"/>
    </location>
</feature>
<organism evidence="2 3">
    <name type="scientific">Plakobranchus ocellatus</name>
    <dbReference type="NCBI Taxonomy" id="259542"/>
    <lineage>
        <taxon>Eukaryota</taxon>
        <taxon>Metazoa</taxon>
        <taxon>Spiralia</taxon>
        <taxon>Lophotrochozoa</taxon>
        <taxon>Mollusca</taxon>
        <taxon>Gastropoda</taxon>
        <taxon>Heterobranchia</taxon>
        <taxon>Euthyneura</taxon>
        <taxon>Panpulmonata</taxon>
        <taxon>Sacoglossa</taxon>
        <taxon>Placobranchoidea</taxon>
        <taxon>Plakobranchidae</taxon>
        <taxon>Plakobranchus</taxon>
    </lineage>
</organism>
<sequence length="147" mass="16604">MLALMKLFAILTALTWTRSATGDRLSGKPCLPSQLQYNGMDTKRSGEDAKRYDITPERCDVYNIDHNMDLPKCVPEMASRVSSTKHGDAWKFRNVDGATLLYSVLDPSTIFEKISPGRLHQCLTYSQMTLLYSVQYDPSTTFEKISP</sequence>
<dbReference type="EMBL" id="BLXT01007171">
    <property type="protein sequence ID" value="GFO37050.1"/>
    <property type="molecule type" value="Genomic_DNA"/>
</dbReference>